<dbReference type="FunFam" id="1.20.58.760:FF:000009">
    <property type="entry name" value="Translation initiation factor 3 subunit I"/>
    <property type="match status" value="1"/>
</dbReference>
<proteinExistence type="predicted"/>
<dbReference type="STRING" id="3469.A0A4Y7J6B6"/>
<dbReference type="Proteomes" id="UP000316621">
    <property type="component" value="Chromosome 3"/>
</dbReference>
<evidence type="ECO:0000313" key="2">
    <source>
        <dbReference type="Proteomes" id="UP000316621"/>
    </source>
</evidence>
<dbReference type="GO" id="GO:0004176">
    <property type="term" value="F:ATP-dependent peptidase activity"/>
    <property type="evidence" value="ECO:0007669"/>
    <property type="project" value="InterPro"/>
</dbReference>
<sequence length="332" mass="36281">MGMVIYYGGFLASSPVNVRTVKMLNSAEPTALRWKVLEQVDEELMKGDERAALSLVKELQGKPGGLCCFGTARQIPPRLYTLDELKLNGIDASAILSPVDGTLGSIERYLQIAAVLGGVSAWALFGLTQQQILFISVGLLFLATLDSVTFSGGFSSLVIDTIGHAVSQKYRNRVVQHEAGHFLIAYLLGILPKGYTLTSLEALRKEGSLNVQAGTAFVDIEFREEVDSGKLSSKMLDRFSCIALAGVATEYLLYGYSEGGLSDIYQLDSLLKGLGFTQKKADSQVRWAVLNTILLLRRHERVRLKVAEAMSSRKSVAYCIDTIENTINVDDL</sequence>
<organism evidence="1 2">
    <name type="scientific">Papaver somniferum</name>
    <name type="common">Opium poppy</name>
    <dbReference type="NCBI Taxonomy" id="3469"/>
    <lineage>
        <taxon>Eukaryota</taxon>
        <taxon>Viridiplantae</taxon>
        <taxon>Streptophyta</taxon>
        <taxon>Embryophyta</taxon>
        <taxon>Tracheophyta</taxon>
        <taxon>Spermatophyta</taxon>
        <taxon>Magnoliopsida</taxon>
        <taxon>Ranunculales</taxon>
        <taxon>Papaveraceae</taxon>
        <taxon>Papaveroideae</taxon>
        <taxon>Papaver</taxon>
    </lineage>
</organism>
<dbReference type="AlphaFoldDB" id="A0A4Y7J6B6"/>
<dbReference type="OrthoDB" id="66620at2759"/>
<dbReference type="PANTHER" id="PTHR33471:SF1">
    <property type="entry name" value="OS01G0382700 PROTEIN"/>
    <property type="match status" value="1"/>
</dbReference>
<dbReference type="InterPro" id="IPR037219">
    <property type="entry name" value="Peptidase_M41-like"/>
</dbReference>
<protein>
    <recommendedName>
        <fullName evidence="3">Stress regulated protein</fullName>
    </recommendedName>
</protein>
<evidence type="ECO:0008006" key="3">
    <source>
        <dbReference type="Google" id="ProtNLM"/>
    </source>
</evidence>
<dbReference type="GO" id="GO:0005524">
    <property type="term" value="F:ATP binding"/>
    <property type="evidence" value="ECO:0007669"/>
    <property type="project" value="InterPro"/>
</dbReference>
<dbReference type="EMBL" id="CM010717">
    <property type="protein sequence ID" value="RZC55298.1"/>
    <property type="molecule type" value="Genomic_DNA"/>
</dbReference>
<dbReference type="GO" id="GO:0004222">
    <property type="term" value="F:metalloendopeptidase activity"/>
    <property type="evidence" value="ECO:0007669"/>
    <property type="project" value="InterPro"/>
</dbReference>
<dbReference type="SUPFAM" id="SSF140990">
    <property type="entry name" value="FtsH protease domain-like"/>
    <property type="match status" value="1"/>
</dbReference>
<dbReference type="GO" id="GO:0006508">
    <property type="term" value="P:proteolysis"/>
    <property type="evidence" value="ECO:0007669"/>
    <property type="project" value="InterPro"/>
</dbReference>
<dbReference type="OMA" id="NRFACVA"/>
<keyword evidence="2" id="KW-1185">Reference proteome</keyword>
<dbReference type="Gramene" id="RZC55298">
    <property type="protein sequence ID" value="RZC55298"/>
    <property type="gene ID" value="C5167_014159"/>
</dbReference>
<reference evidence="1 2" key="1">
    <citation type="journal article" date="2018" name="Science">
        <title>The opium poppy genome and morphinan production.</title>
        <authorList>
            <person name="Guo L."/>
            <person name="Winzer T."/>
            <person name="Yang X."/>
            <person name="Li Y."/>
            <person name="Ning Z."/>
            <person name="He Z."/>
            <person name="Teodor R."/>
            <person name="Lu Y."/>
            <person name="Bowser T.A."/>
            <person name="Graham I.A."/>
            <person name="Ye K."/>
        </authorList>
    </citation>
    <scope>NUCLEOTIDE SEQUENCE [LARGE SCALE GENOMIC DNA]</scope>
    <source>
        <strain evidence="2">cv. HN1</strain>
        <tissue evidence="1">Leaves</tissue>
    </source>
</reference>
<gene>
    <name evidence="1" type="ORF">C5167_014159</name>
</gene>
<name>A0A4Y7J6B6_PAPSO</name>
<evidence type="ECO:0000313" key="1">
    <source>
        <dbReference type="EMBL" id="RZC55298.1"/>
    </source>
</evidence>
<dbReference type="Gene3D" id="1.20.58.760">
    <property type="entry name" value="Peptidase M41"/>
    <property type="match status" value="1"/>
</dbReference>
<dbReference type="PANTHER" id="PTHR33471">
    <property type="entry name" value="ATP-DEPENDENT ZINC METALLOPROTEASE-RELATED"/>
    <property type="match status" value="1"/>
</dbReference>
<accession>A0A4Y7J6B6</accession>